<dbReference type="RefSeq" id="WP_035578389.1">
    <property type="nucleotide sequence ID" value="NZ_ARYJ01000002.1"/>
</dbReference>
<evidence type="ECO:0000313" key="4">
    <source>
        <dbReference type="Proteomes" id="UP000024816"/>
    </source>
</evidence>
<evidence type="ECO:0000256" key="1">
    <source>
        <dbReference type="SAM" id="Phobius"/>
    </source>
</evidence>
<dbReference type="Pfam" id="PF09851">
    <property type="entry name" value="SHOCT"/>
    <property type="match status" value="1"/>
</dbReference>
<reference evidence="3 4" key="1">
    <citation type="journal article" date="2014" name="Antonie Van Leeuwenhoek">
        <title>Hyphomonas beringensis sp. nov. and Hyphomonas chukchiensis sp. nov., isolated from surface seawater of the Bering Sea and Chukchi Sea.</title>
        <authorList>
            <person name="Li C."/>
            <person name="Lai Q."/>
            <person name="Li G."/>
            <person name="Dong C."/>
            <person name="Wang J."/>
            <person name="Liao Y."/>
            <person name="Shao Z."/>
        </authorList>
    </citation>
    <scope>NUCLEOTIDE SEQUENCE [LARGE SCALE GENOMIC DNA]</scope>
    <source>
        <strain evidence="3 4">VP2</strain>
    </source>
</reference>
<evidence type="ECO:0000259" key="2">
    <source>
        <dbReference type="Pfam" id="PF09851"/>
    </source>
</evidence>
<feature type="domain" description="SHOCT" evidence="2">
    <location>
        <begin position="45"/>
        <end position="71"/>
    </location>
</feature>
<dbReference type="Proteomes" id="UP000024816">
    <property type="component" value="Unassembled WGS sequence"/>
</dbReference>
<comment type="caution">
    <text evidence="3">The sequence shown here is derived from an EMBL/GenBank/DDBJ whole genome shotgun (WGS) entry which is preliminary data.</text>
</comment>
<protein>
    <recommendedName>
        <fullName evidence="2">SHOCT domain-containing protein</fullName>
    </recommendedName>
</protein>
<keyword evidence="1" id="KW-0812">Transmembrane</keyword>
<name>A0A059FIE7_9PROT</name>
<proteinExistence type="predicted"/>
<dbReference type="InterPro" id="IPR018649">
    <property type="entry name" value="SHOCT"/>
</dbReference>
<dbReference type="AlphaFoldDB" id="A0A059FIE7"/>
<dbReference type="OrthoDB" id="1123500at2"/>
<dbReference type="PATRIC" id="fig|1280952.3.peg.748"/>
<gene>
    <name evidence="3" type="ORF">HJA_03751</name>
</gene>
<keyword evidence="1" id="KW-1133">Transmembrane helix</keyword>
<dbReference type="STRING" id="1280952.HJA_03751"/>
<accession>A0A059FIE7</accession>
<keyword evidence="4" id="KW-1185">Reference proteome</keyword>
<organism evidence="3 4">
    <name type="scientific">Hyphomonas jannaschiana VP2</name>
    <dbReference type="NCBI Taxonomy" id="1280952"/>
    <lineage>
        <taxon>Bacteria</taxon>
        <taxon>Pseudomonadati</taxon>
        <taxon>Pseudomonadota</taxon>
        <taxon>Alphaproteobacteria</taxon>
        <taxon>Hyphomonadales</taxon>
        <taxon>Hyphomonadaceae</taxon>
        <taxon>Hyphomonas</taxon>
    </lineage>
</organism>
<dbReference type="EMBL" id="ARYJ01000002">
    <property type="protein sequence ID" value="KCZ90311.1"/>
    <property type="molecule type" value="Genomic_DNA"/>
</dbReference>
<sequence>MANMNHWMPGGVGGLIVWGGIILFAGLLLRSLPGRRRDPPSDPETPLEILKRRYARGEIDQDEFERRKRELDDAG</sequence>
<evidence type="ECO:0000313" key="3">
    <source>
        <dbReference type="EMBL" id="KCZ90311.1"/>
    </source>
</evidence>
<keyword evidence="1" id="KW-0472">Membrane</keyword>
<feature type="transmembrane region" description="Helical" evidence="1">
    <location>
        <begin position="6"/>
        <end position="29"/>
    </location>
</feature>